<comment type="caution">
    <text evidence="2">The sequence shown here is derived from an EMBL/GenBank/DDBJ whole genome shotgun (WGS) entry which is preliminary data.</text>
</comment>
<feature type="domain" description="PPM-type phosphatase" evidence="1">
    <location>
        <begin position="12"/>
        <end position="221"/>
    </location>
</feature>
<gene>
    <name evidence="2" type="ORF">J2Z37_004690</name>
</gene>
<accession>A0ABS4GWL3</accession>
<dbReference type="Pfam" id="PF13672">
    <property type="entry name" value="PP2C_2"/>
    <property type="match status" value="1"/>
</dbReference>
<protein>
    <submittedName>
        <fullName evidence="2">Serine/threonine protein phosphatase PrpC</fullName>
    </submittedName>
</protein>
<dbReference type="Proteomes" id="UP001519343">
    <property type="component" value="Unassembled WGS sequence"/>
</dbReference>
<dbReference type="RefSeq" id="WP_209812657.1">
    <property type="nucleotide sequence ID" value="NZ_JAGGKT010000025.1"/>
</dbReference>
<keyword evidence="3" id="KW-1185">Reference proteome</keyword>
<organism evidence="2 3">
    <name type="scientific">Ammoniphilus resinae</name>
    <dbReference type="NCBI Taxonomy" id="861532"/>
    <lineage>
        <taxon>Bacteria</taxon>
        <taxon>Bacillati</taxon>
        <taxon>Bacillota</taxon>
        <taxon>Bacilli</taxon>
        <taxon>Bacillales</taxon>
        <taxon>Paenibacillaceae</taxon>
        <taxon>Aneurinibacillus group</taxon>
        <taxon>Ammoniphilus</taxon>
    </lineage>
</organism>
<sequence length="245" mass="27045">MSTWKQASAFVVGRSHIKEELPCQDRTVCSEVEGIFMIALADGAGSAKKSDVGAEAALQTLTAYIGEHYDELIAKDPVEISGELLKVVLTRLTELAEEQEQSLGEFSSTLLFAAVKDEIYLAGHLGDGLIAVEKEEGLGTLSYPENGEYANSTYFTTSKDAASHLRIYKGELDEIQAFFLMSDGTTETMHRKQDDTLAPALKVISGWFDEHPVETLTDALHKNLENVIRQRTMDDCSMAIMKRMK</sequence>
<evidence type="ECO:0000313" key="2">
    <source>
        <dbReference type="EMBL" id="MBP1934670.1"/>
    </source>
</evidence>
<dbReference type="EMBL" id="JAGGKT010000025">
    <property type="protein sequence ID" value="MBP1934670.1"/>
    <property type="molecule type" value="Genomic_DNA"/>
</dbReference>
<reference evidence="2 3" key="1">
    <citation type="submission" date="2021-03" db="EMBL/GenBank/DDBJ databases">
        <title>Genomic Encyclopedia of Type Strains, Phase IV (KMG-IV): sequencing the most valuable type-strain genomes for metagenomic binning, comparative biology and taxonomic classification.</title>
        <authorList>
            <person name="Goeker M."/>
        </authorList>
    </citation>
    <scope>NUCLEOTIDE SEQUENCE [LARGE SCALE GENOMIC DNA]</scope>
    <source>
        <strain evidence="2 3">DSM 24738</strain>
    </source>
</reference>
<evidence type="ECO:0000313" key="3">
    <source>
        <dbReference type="Proteomes" id="UP001519343"/>
    </source>
</evidence>
<evidence type="ECO:0000259" key="1">
    <source>
        <dbReference type="Pfam" id="PF13672"/>
    </source>
</evidence>
<dbReference type="SUPFAM" id="SSF81606">
    <property type="entry name" value="PP2C-like"/>
    <property type="match status" value="1"/>
</dbReference>
<name>A0ABS4GWL3_9BACL</name>
<dbReference type="Gene3D" id="3.60.40.10">
    <property type="entry name" value="PPM-type phosphatase domain"/>
    <property type="match status" value="1"/>
</dbReference>
<proteinExistence type="predicted"/>
<dbReference type="InterPro" id="IPR036457">
    <property type="entry name" value="PPM-type-like_dom_sf"/>
</dbReference>
<dbReference type="InterPro" id="IPR001932">
    <property type="entry name" value="PPM-type_phosphatase-like_dom"/>
</dbReference>